<proteinExistence type="predicted"/>
<dbReference type="AlphaFoldDB" id="A0A7W5FLX6"/>
<feature type="domain" description="SLH" evidence="3">
    <location>
        <begin position="483"/>
        <end position="539"/>
    </location>
</feature>
<feature type="chain" id="PRO_5031076737" description="SLH domain-containing protein" evidence="2">
    <location>
        <begin position="23"/>
        <end position="539"/>
    </location>
</feature>
<feature type="signal peptide" evidence="2">
    <location>
        <begin position="1"/>
        <end position="22"/>
    </location>
</feature>
<dbReference type="EMBL" id="JACHXK010000003">
    <property type="protein sequence ID" value="MBB3109646.1"/>
    <property type="molecule type" value="Genomic_DNA"/>
</dbReference>
<sequence>MKKVLAAMLALLFVLTPVSGFAAASFTLDVSAGKVLRGEEITLSGSAADDVVVKIIRPNDTVFYMDVIKPANGSYAAKITIPVSADFAPYGTYRVAASSSSATLTKSFSVVETLSGGDVGGLYPGDGGSTTPDEGTSPPGSSSPIPADAGQTANAVIEPELAADGSFRFGADTLAAAIAQARDAVTVELPADAGTADYTLEFPAQALSALNSAERDLILVFGGGSIRLPAGAASSAANGGQAGTIRIVVNTALTDEVKQQINQAANAYAGYRFIGAAISVDIQLVAGGSSTAVHQLDQQATVTLKLTDDQQRSVTSGLAGVYYVNGNQLEYVVGTADGGSFTFRTNHFSTYAVLDYTKSFADLKGHWAEKSVLSLAARHIVTGVDEQHFAPARQITRAEFTTMIMRSLEWTGNVDVQAGGASFTDVAAGSYYADAVAKAAALGIVTGNNGEFLPNAIISREEAITILVRAAGEFNLTASNEGKPAFSDADEISAWAVEAVNQAWSKGLIEGNGQQLYPKKSVTRAEAAVMINRLLPAGT</sequence>
<dbReference type="PROSITE" id="PS51272">
    <property type="entry name" value="SLH"/>
    <property type="match status" value="3"/>
</dbReference>
<evidence type="ECO:0000313" key="5">
    <source>
        <dbReference type="Proteomes" id="UP000570361"/>
    </source>
</evidence>
<dbReference type="InterPro" id="IPR051465">
    <property type="entry name" value="Cell_Envelope_Struct_Comp"/>
</dbReference>
<evidence type="ECO:0000256" key="2">
    <source>
        <dbReference type="SAM" id="SignalP"/>
    </source>
</evidence>
<evidence type="ECO:0000259" key="3">
    <source>
        <dbReference type="PROSITE" id="PS51272"/>
    </source>
</evidence>
<comment type="caution">
    <text evidence="4">The sequence shown here is derived from an EMBL/GenBank/DDBJ whole genome shotgun (WGS) entry which is preliminary data.</text>
</comment>
<keyword evidence="2" id="KW-0732">Signal</keyword>
<reference evidence="4 5" key="1">
    <citation type="submission" date="2020-08" db="EMBL/GenBank/DDBJ databases">
        <title>Genomic Encyclopedia of Type Strains, Phase III (KMG-III): the genomes of soil and plant-associated and newly described type strains.</title>
        <authorList>
            <person name="Whitman W."/>
        </authorList>
    </citation>
    <scope>NUCLEOTIDE SEQUENCE [LARGE SCALE GENOMIC DNA]</scope>
    <source>
        <strain evidence="4 5">CECT 5862</strain>
    </source>
</reference>
<feature type="compositionally biased region" description="Gly residues" evidence="1">
    <location>
        <begin position="119"/>
        <end position="128"/>
    </location>
</feature>
<accession>A0A7W5FLX6</accession>
<feature type="domain" description="SLH" evidence="3">
    <location>
        <begin position="355"/>
        <end position="418"/>
    </location>
</feature>
<evidence type="ECO:0000256" key="1">
    <source>
        <dbReference type="SAM" id="MobiDB-lite"/>
    </source>
</evidence>
<dbReference type="RefSeq" id="WP_183598947.1">
    <property type="nucleotide sequence ID" value="NZ_JACHXK010000003.1"/>
</dbReference>
<dbReference type="PANTHER" id="PTHR43308">
    <property type="entry name" value="OUTER MEMBRANE PROTEIN ALPHA-RELATED"/>
    <property type="match status" value="1"/>
</dbReference>
<dbReference type="PANTHER" id="PTHR43308:SF5">
    <property type="entry name" value="S-LAYER PROTEIN _ PEPTIDOGLYCAN ENDO-BETA-N-ACETYLGLUCOSAMINIDASE"/>
    <property type="match status" value="1"/>
</dbReference>
<dbReference type="Proteomes" id="UP000570361">
    <property type="component" value="Unassembled WGS sequence"/>
</dbReference>
<name>A0A7W5FLX6_9BACL</name>
<organism evidence="4 5">
    <name type="scientific">Paenibacillus phyllosphaerae</name>
    <dbReference type="NCBI Taxonomy" id="274593"/>
    <lineage>
        <taxon>Bacteria</taxon>
        <taxon>Bacillati</taxon>
        <taxon>Bacillota</taxon>
        <taxon>Bacilli</taxon>
        <taxon>Bacillales</taxon>
        <taxon>Paenibacillaceae</taxon>
        <taxon>Paenibacillus</taxon>
    </lineage>
</organism>
<protein>
    <recommendedName>
        <fullName evidence="3">SLH domain-containing protein</fullName>
    </recommendedName>
</protein>
<evidence type="ECO:0000313" key="4">
    <source>
        <dbReference type="EMBL" id="MBB3109646.1"/>
    </source>
</evidence>
<dbReference type="InterPro" id="IPR001119">
    <property type="entry name" value="SLH_dom"/>
</dbReference>
<feature type="region of interest" description="Disordered" evidence="1">
    <location>
        <begin position="119"/>
        <end position="150"/>
    </location>
</feature>
<keyword evidence="5" id="KW-1185">Reference proteome</keyword>
<feature type="compositionally biased region" description="Low complexity" evidence="1">
    <location>
        <begin position="129"/>
        <end position="144"/>
    </location>
</feature>
<gene>
    <name evidence="4" type="ORF">FHS18_001709</name>
</gene>
<dbReference type="Pfam" id="PF00395">
    <property type="entry name" value="SLH"/>
    <property type="match status" value="3"/>
</dbReference>
<feature type="domain" description="SLH" evidence="3">
    <location>
        <begin position="419"/>
        <end position="481"/>
    </location>
</feature>